<dbReference type="GO" id="GO:0008477">
    <property type="term" value="F:purine nucleosidase activity"/>
    <property type="evidence" value="ECO:0007669"/>
    <property type="project" value="TreeGrafter"/>
</dbReference>
<dbReference type="InterPro" id="IPR036452">
    <property type="entry name" value="Ribo_hydro-like"/>
</dbReference>
<keyword evidence="1 7" id="KW-0378">Hydrolase</keyword>
<evidence type="ECO:0000256" key="2">
    <source>
        <dbReference type="ARBA" id="ARBA00023295"/>
    </source>
</evidence>
<keyword evidence="3" id="KW-0732">Signal</keyword>
<feature type="domain" description="Inosine/uridine-preferring nucleoside hydrolase" evidence="4">
    <location>
        <begin position="372"/>
        <end position="602"/>
    </location>
</feature>
<dbReference type="GO" id="GO:0006152">
    <property type="term" value="P:purine nucleoside catabolic process"/>
    <property type="evidence" value="ECO:0007669"/>
    <property type="project" value="TreeGrafter"/>
</dbReference>
<feature type="domain" description="SGNH hydrolase-type esterase N-terminal" evidence="6">
    <location>
        <begin position="28"/>
        <end position="172"/>
    </location>
</feature>
<keyword evidence="2" id="KW-0326">Glycosidase</keyword>
<dbReference type="EMBL" id="CP155447">
    <property type="protein sequence ID" value="XBH07256.1"/>
    <property type="molecule type" value="Genomic_DNA"/>
</dbReference>
<proteinExistence type="predicted"/>
<dbReference type="InterPro" id="IPR013830">
    <property type="entry name" value="SGNH_hydro"/>
</dbReference>
<organism evidence="7">
    <name type="scientific">Singulisphaera sp. Ch08</name>
    <dbReference type="NCBI Taxonomy" id="3120278"/>
    <lineage>
        <taxon>Bacteria</taxon>
        <taxon>Pseudomonadati</taxon>
        <taxon>Planctomycetota</taxon>
        <taxon>Planctomycetia</taxon>
        <taxon>Isosphaerales</taxon>
        <taxon>Isosphaeraceae</taxon>
        <taxon>Singulisphaera</taxon>
    </lineage>
</organism>
<evidence type="ECO:0000313" key="7">
    <source>
        <dbReference type="EMBL" id="XBH07256.1"/>
    </source>
</evidence>
<gene>
    <name evidence="7" type="ORF">V5E97_14785</name>
</gene>
<evidence type="ECO:0000256" key="3">
    <source>
        <dbReference type="SAM" id="SignalP"/>
    </source>
</evidence>
<dbReference type="AlphaFoldDB" id="A0AAU7CQ24"/>
<name>A0AAU7CQ24_9BACT</name>
<dbReference type="Pfam" id="PF14607">
    <property type="entry name" value="GxDLY"/>
    <property type="match status" value="1"/>
</dbReference>
<dbReference type="GO" id="GO:0016788">
    <property type="term" value="F:hydrolase activity, acting on ester bonds"/>
    <property type="evidence" value="ECO:0007669"/>
    <property type="project" value="UniProtKB-ARBA"/>
</dbReference>
<dbReference type="EC" id="3.1.-.-" evidence="7"/>
<sequence>MIVDTKVFSSLVILCAVSLGHAAASELQWKDATSLEIEGKGWAKTAGPFDRLPDSAKLKVNEVARAQSTDSAGIGIRFVTDAPSVSVRWSLRKGGLAMPHMPATGCSGLDLYARVASGEWRFVGNCRPDKQEGNLSTIEFADGGKAKRECLLYLPLYNGTTSLEIGVPPGSHLDKPPARPEALRKPIVVYGTSITQGGCASRPGMVWTSILGRMLDRPVINLGFSASGDMAAPVGEVLAELDPAVYLIDCAWNMGAPQDVYFDRTTQLVQTLRKTHPVTPILFIGQSLIRPEAHPTDLTQRQEVAVQRLQKEGVEGLIMIGGTDLIGDDGEGTVDGVHYNDIGMQRQAQYLFPIVSKVLSEPTTSASAKPRVYIDTDMAAEVDDPYAVFRALVAPELNVVGLSAMGWDGPHDFVTNTHASQKMNEEVLAILKLSDRVSHPIGSLHAMKDATTPVESPAARDIIAKAKETPAGQKLHLFTLGAYTTVASALMIDPSIKDKLAVYVMGYLYKDGRLIPDESNTRGDLHAAGHLLKCGVELHVMPNTTLRKFQWSKAEMDSHFKGRPGVPDYLIKRWESYAPNDAQRTVWDIAVFEAYLRPKLATQTQIVQDGVKIHVWTAADIPGMKADYWAATKSE</sequence>
<dbReference type="InterPro" id="IPR032740">
    <property type="entry name" value="GxDLY"/>
</dbReference>
<dbReference type="Pfam" id="PF14606">
    <property type="entry name" value="Lipase_GDSL_3"/>
    <property type="match status" value="1"/>
</dbReference>
<evidence type="ECO:0000259" key="6">
    <source>
        <dbReference type="Pfam" id="PF14607"/>
    </source>
</evidence>
<dbReference type="RefSeq" id="WP_406700099.1">
    <property type="nucleotide sequence ID" value="NZ_CP155447.1"/>
</dbReference>
<dbReference type="SUPFAM" id="SSF53590">
    <property type="entry name" value="Nucleoside hydrolase"/>
    <property type="match status" value="1"/>
</dbReference>
<dbReference type="Gene3D" id="3.40.50.1110">
    <property type="entry name" value="SGNH hydrolase"/>
    <property type="match status" value="1"/>
</dbReference>
<feature type="domain" description="SGNH hydrolase-type esterase" evidence="5">
    <location>
        <begin position="185"/>
        <end position="355"/>
    </location>
</feature>
<feature type="signal peptide" evidence="3">
    <location>
        <begin position="1"/>
        <end position="24"/>
    </location>
</feature>
<dbReference type="InterPro" id="IPR023186">
    <property type="entry name" value="IUNH"/>
</dbReference>
<dbReference type="PANTHER" id="PTHR12304:SF4">
    <property type="entry name" value="URIDINE NUCLEOSIDASE"/>
    <property type="match status" value="1"/>
</dbReference>
<evidence type="ECO:0000259" key="5">
    <source>
        <dbReference type="Pfam" id="PF14606"/>
    </source>
</evidence>
<feature type="chain" id="PRO_5043907671" evidence="3">
    <location>
        <begin position="25"/>
        <end position="635"/>
    </location>
</feature>
<dbReference type="Gene3D" id="2.60.120.260">
    <property type="entry name" value="Galactose-binding domain-like"/>
    <property type="match status" value="1"/>
</dbReference>
<dbReference type="Gene3D" id="3.90.245.10">
    <property type="entry name" value="Ribonucleoside hydrolase-like"/>
    <property type="match status" value="1"/>
</dbReference>
<dbReference type="Pfam" id="PF01156">
    <property type="entry name" value="IU_nuc_hydro"/>
    <property type="match status" value="1"/>
</dbReference>
<dbReference type="PANTHER" id="PTHR12304">
    <property type="entry name" value="INOSINE-URIDINE PREFERRING NUCLEOSIDE HYDROLASE"/>
    <property type="match status" value="1"/>
</dbReference>
<accession>A0AAU7CQ24</accession>
<dbReference type="InterPro" id="IPR001910">
    <property type="entry name" value="Inosine/uridine_hydrolase_dom"/>
</dbReference>
<dbReference type="InterPro" id="IPR036514">
    <property type="entry name" value="SGNH_hydro_sf"/>
</dbReference>
<dbReference type="SUPFAM" id="SSF52266">
    <property type="entry name" value="SGNH hydrolase"/>
    <property type="match status" value="1"/>
</dbReference>
<protein>
    <submittedName>
        <fullName evidence="7">SGNH/GDSL hydrolase family protein</fullName>
        <ecNumber evidence="7">3.1.-.-</ecNumber>
    </submittedName>
</protein>
<evidence type="ECO:0000256" key="1">
    <source>
        <dbReference type="ARBA" id="ARBA00022801"/>
    </source>
</evidence>
<reference evidence="7" key="1">
    <citation type="submission" date="2024-05" db="EMBL/GenBank/DDBJ databases">
        <title>Planctomycetes of the genus Singulisphaera possess chitinolytic capabilities.</title>
        <authorList>
            <person name="Ivanova A."/>
        </authorList>
    </citation>
    <scope>NUCLEOTIDE SEQUENCE</scope>
    <source>
        <strain evidence="7">Ch08T</strain>
    </source>
</reference>
<dbReference type="GO" id="GO:0005829">
    <property type="term" value="C:cytosol"/>
    <property type="evidence" value="ECO:0007669"/>
    <property type="project" value="TreeGrafter"/>
</dbReference>
<evidence type="ECO:0000259" key="4">
    <source>
        <dbReference type="Pfam" id="PF01156"/>
    </source>
</evidence>